<evidence type="ECO:0000313" key="3">
    <source>
        <dbReference type="Proteomes" id="UP001142489"/>
    </source>
</evidence>
<keyword evidence="3" id="KW-1185">Reference proteome</keyword>
<evidence type="ECO:0000256" key="1">
    <source>
        <dbReference type="SAM" id="MobiDB-lite"/>
    </source>
</evidence>
<name>A0A9Q0XF87_9SAUR</name>
<reference evidence="2" key="1">
    <citation type="journal article" date="2023" name="DNA Res.">
        <title>Chromosome-level genome assembly of Phrynocephalus forsythii using third-generation DNA sequencing and Hi-C analysis.</title>
        <authorList>
            <person name="Qi Y."/>
            <person name="Zhao W."/>
            <person name="Zhao Y."/>
            <person name="Niu C."/>
            <person name="Cao S."/>
            <person name="Zhang Y."/>
        </authorList>
    </citation>
    <scope>NUCLEOTIDE SEQUENCE</scope>
    <source>
        <tissue evidence="2">Muscle</tissue>
    </source>
</reference>
<proteinExistence type="predicted"/>
<dbReference type="EMBL" id="JAPFRF010000015">
    <property type="protein sequence ID" value="KAJ7310545.1"/>
    <property type="molecule type" value="Genomic_DNA"/>
</dbReference>
<dbReference type="AlphaFoldDB" id="A0A9Q0XF87"/>
<feature type="region of interest" description="Disordered" evidence="1">
    <location>
        <begin position="1"/>
        <end position="35"/>
    </location>
</feature>
<accession>A0A9Q0XF87</accession>
<protein>
    <submittedName>
        <fullName evidence="2">Uncharacterized protein</fullName>
    </submittedName>
</protein>
<sequence>MLEQGQPKASPGPSLDPKSDRDQQQKTGTSLKGRMGILALRQSLGSACLKPEDARGFDSNIETHQSSVR</sequence>
<gene>
    <name evidence="2" type="ORF">JRQ81_007473</name>
</gene>
<feature type="region of interest" description="Disordered" evidence="1">
    <location>
        <begin position="49"/>
        <end position="69"/>
    </location>
</feature>
<evidence type="ECO:0000313" key="2">
    <source>
        <dbReference type="EMBL" id="KAJ7310545.1"/>
    </source>
</evidence>
<dbReference type="Proteomes" id="UP001142489">
    <property type="component" value="Unassembled WGS sequence"/>
</dbReference>
<comment type="caution">
    <text evidence="2">The sequence shown here is derived from an EMBL/GenBank/DDBJ whole genome shotgun (WGS) entry which is preliminary data.</text>
</comment>
<organism evidence="2 3">
    <name type="scientific">Phrynocephalus forsythii</name>
    <dbReference type="NCBI Taxonomy" id="171643"/>
    <lineage>
        <taxon>Eukaryota</taxon>
        <taxon>Metazoa</taxon>
        <taxon>Chordata</taxon>
        <taxon>Craniata</taxon>
        <taxon>Vertebrata</taxon>
        <taxon>Euteleostomi</taxon>
        <taxon>Lepidosauria</taxon>
        <taxon>Squamata</taxon>
        <taxon>Bifurcata</taxon>
        <taxon>Unidentata</taxon>
        <taxon>Episquamata</taxon>
        <taxon>Toxicofera</taxon>
        <taxon>Iguania</taxon>
        <taxon>Acrodonta</taxon>
        <taxon>Agamidae</taxon>
        <taxon>Agaminae</taxon>
        <taxon>Phrynocephalus</taxon>
    </lineage>
</organism>
<feature type="compositionally biased region" description="Polar residues" evidence="1">
    <location>
        <begin position="60"/>
        <end position="69"/>
    </location>
</feature>